<dbReference type="InterPro" id="IPR007138">
    <property type="entry name" value="ABM_dom"/>
</dbReference>
<dbReference type="PANTHER" id="PTHR37811">
    <property type="entry name" value="BLL5343 PROTEIN"/>
    <property type="match status" value="1"/>
</dbReference>
<comment type="caution">
    <text evidence="2">The sequence shown here is derived from an EMBL/GenBank/DDBJ whole genome shotgun (WGS) entry which is preliminary data.</text>
</comment>
<gene>
    <name evidence="2" type="ORF">H0E84_03055</name>
</gene>
<dbReference type="InterPro" id="IPR011008">
    <property type="entry name" value="Dimeric_a/b-barrel"/>
</dbReference>
<evidence type="ECO:0000259" key="1">
    <source>
        <dbReference type="Pfam" id="PF03992"/>
    </source>
</evidence>
<dbReference type="InterPro" id="IPR052936">
    <property type="entry name" value="Jasmonate_Hydroxylase-like"/>
</dbReference>
<dbReference type="EMBL" id="JACCKA010000024">
    <property type="protein sequence ID" value="NZA25349.1"/>
    <property type="molecule type" value="Genomic_DNA"/>
</dbReference>
<reference evidence="2 3" key="1">
    <citation type="submission" date="2020-07" db="EMBL/GenBank/DDBJ databases">
        <title>Luteimonas sp. SJ-92.</title>
        <authorList>
            <person name="Huang X.-X."/>
            <person name="Xu L."/>
            <person name="Sun J.-Q."/>
        </authorList>
    </citation>
    <scope>NUCLEOTIDE SEQUENCE [LARGE SCALE GENOMIC DNA]</scope>
    <source>
        <strain evidence="2 3">SJ-92</strain>
    </source>
</reference>
<proteinExistence type="predicted"/>
<feature type="domain" description="ABM" evidence="1">
    <location>
        <begin position="33"/>
        <end position="87"/>
    </location>
</feature>
<evidence type="ECO:0000313" key="2">
    <source>
        <dbReference type="EMBL" id="NZA25349.1"/>
    </source>
</evidence>
<sequence>MDDAAFAPLPQPPYYAAVFASRRTRRGDDGYAEAAERMGALAQRQPGFLGIESVRGGDGFGITVSYWESEEAILAWRRHAEHTVIREQGRREWYARYVLRVAKVERAYGWEAADAS</sequence>
<dbReference type="Gene3D" id="3.30.70.100">
    <property type="match status" value="1"/>
</dbReference>
<dbReference type="AlphaFoldDB" id="A0A853J9I9"/>
<accession>A0A853J9I9</accession>
<dbReference type="RefSeq" id="WP_180677153.1">
    <property type="nucleotide sequence ID" value="NZ_JACCKA010000024.1"/>
</dbReference>
<protein>
    <submittedName>
        <fullName evidence="2">Antibiotic biosynthesis monooxygenase</fullName>
    </submittedName>
</protein>
<keyword evidence="3" id="KW-1185">Reference proteome</keyword>
<dbReference type="PANTHER" id="PTHR37811:SF2">
    <property type="entry name" value="ABM DOMAIN-CONTAINING PROTEIN"/>
    <property type="match status" value="1"/>
</dbReference>
<organism evidence="2 3">
    <name type="scientific">Luteimonas salinisoli</name>
    <dbReference type="NCBI Taxonomy" id="2752307"/>
    <lineage>
        <taxon>Bacteria</taxon>
        <taxon>Pseudomonadati</taxon>
        <taxon>Pseudomonadota</taxon>
        <taxon>Gammaproteobacteria</taxon>
        <taxon>Lysobacterales</taxon>
        <taxon>Lysobacteraceae</taxon>
        <taxon>Luteimonas</taxon>
    </lineage>
</organism>
<dbReference type="GO" id="GO:0004497">
    <property type="term" value="F:monooxygenase activity"/>
    <property type="evidence" value="ECO:0007669"/>
    <property type="project" value="UniProtKB-KW"/>
</dbReference>
<evidence type="ECO:0000313" key="3">
    <source>
        <dbReference type="Proteomes" id="UP000578091"/>
    </source>
</evidence>
<dbReference type="Proteomes" id="UP000578091">
    <property type="component" value="Unassembled WGS sequence"/>
</dbReference>
<keyword evidence="2" id="KW-0560">Oxidoreductase</keyword>
<dbReference type="Pfam" id="PF03992">
    <property type="entry name" value="ABM"/>
    <property type="match status" value="1"/>
</dbReference>
<keyword evidence="2" id="KW-0503">Monooxygenase</keyword>
<dbReference type="SUPFAM" id="SSF54909">
    <property type="entry name" value="Dimeric alpha+beta barrel"/>
    <property type="match status" value="1"/>
</dbReference>
<name>A0A853J9I9_9GAMM</name>